<dbReference type="RefSeq" id="WP_096830041.1">
    <property type="nucleotide sequence ID" value="NZ_NXIB02000075.1"/>
</dbReference>
<dbReference type="Pfam" id="PF00293">
    <property type="entry name" value="NUDIX"/>
    <property type="match status" value="1"/>
</dbReference>
<evidence type="ECO:0000259" key="7">
    <source>
        <dbReference type="PROSITE" id="PS51462"/>
    </source>
</evidence>
<comment type="similarity">
    <text evidence="1 6">Belongs to the Nudix hydrolase family.</text>
</comment>
<feature type="domain" description="Nudix hydrolase" evidence="7">
    <location>
        <begin position="1"/>
        <end position="147"/>
    </location>
</feature>
<evidence type="ECO:0000256" key="5">
    <source>
        <dbReference type="ARBA" id="ARBA00032644"/>
    </source>
</evidence>
<dbReference type="InterPro" id="IPR020084">
    <property type="entry name" value="NUDIX_hydrolase_CS"/>
</dbReference>
<dbReference type="PANTHER" id="PTHR21340:SF0">
    <property type="entry name" value="BIS(5'-NUCLEOSYL)-TETRAPHOSPHATASE [ASYMMETRICAL]"/>
    <property type="match status" value="1"/>
</dbReference>
<dbReference type="PROSITE" id="PS00893">
    <property type="entry name" value="NUDIX_BOX"/>
    <property type="match status" value="1"/>
</dbReference>
<organism evidence="8 9">
    <name type="scientific">Tychonema bourrellyi FEM_GT703</name>
    <dbReference type="NCBI Taxonomy" id="2040638"/>
    <lineage>
        <taxon>Bacteria</taxon>
        <taxon>Bacillati</taxon>
        <taxon>Cyanobacteriota</taxon>
        <taxon>Cyanophyceae</taxon>
        <taxon>Oscillatoriophycideae</taxon>
        <taxon>Oscillatoriales</taxon>
        <taxon>Microcoleaceae</taxon>
        <taxon>Tychonema</taxon>
    </lineage>
</organism>
<dbReference type="InterPro" id="IPR020476">
    <property type="entry name" value="Nudix_hydrolase"/>
</dbReference>
<evidence type="ECO:0000256" key="3">
    <source>
        <dbReference type="ARBA" id="ARBA00022741"/>
    </source>
</evidence>
<dbReference type="Gene3D" id="3.90.79.10">
    <property type="entry name" value="Nucleoside Triphosphate Pyrophosphohydrolase"/>
    <property type="match status" value="1"/>
</dbReference>
<gene>
    <name evidence="8" type="ORF">CP500_013805</name>
</gene>
<evidence type="ECO:0000256" key="2">
    <source>
        <dbReference type="ARBA" id="ARBA00018911"/>
    </source>
</evidence>
<dbReference type="PROSITE" id="PS51462">
    <property type="entry name" value="NUDIX"/>
    <property type="match status" value="1"/>
</dbReference>
<protein>
    <recommendedName>
        <fullName evidence="2">Bis(5'-nucleosyl)-tetraphosphatase [asymmetrical]</fullName>
    </recommendedName>
    <alternativeName>
        <fullName evidence="5">Diadenosine 5',5'''-P1,P4-tetraphosphate asymmetrical hydrolase</fullName>
    </alternativeName>
</protein>
<dbReference type="InterPro" id="IPR015797">
    <property type="entry name" value="NUDIX_hydrolase-like_dom_sf"/>
</dbReference>
<dbReference type="GO" id="GO:0000166">
    <property type="term" value="F:nucleotide binding"/>
    <property type="evidence" value="ECO:0007669"/>
    <property type="project" value="UniProtKB-KW"/>
</dbReference>
<sequence>MKDEAFGIIPVFSTESDLLFLLIQHQAGHWAFPKGHADPGESALETAKRELEEETGIRDYEVLEEPSFVEHYSFVQESVPSSVKHYSFAKEGELIEKTVTYFVAFVNSMEVVLQAEEVQNYAWSSFDEAINLITFDGNRGILREVKVYLDGRKEN</sequence>
<keyword evidence="9" id="KW-1185">Reference proteome</keyword>
<dbReference type="GO" id="GO:0006167">
    <property type="term" value="P:AMP biosynthetic process"/>
    <property type="evidence" value="ECO:0007669"/>
    <property type="project" value="TreeGrafter"/>
</dbReference>
<dbReference type="InterPro" id="IPR003565">
    <property type="entry name" value="Tetra_PHTase"/>
</dbReference>
<evidence type="ECO:0000313" key="8">
    <source>
        <dbReference type="EMBL" id="PHX54852.1"/>
    </source>
</evidence>
<keyword evidence="3" id="KW-0547">Nucleotide-binding</keyword>
<evidence type="ECO:0000256" key="6">
    <source>
        <dbReference type="RuleBase" id="RU003476"/>
    </source>
</evidence>
<dbReference type="Proteomes" id="UP000226442">
    <property type="component" value="Unassembled WGS sequence"/>
</dbReference>
<reference evidence="8" key="1">
    <citation type="submission" date="2017-10" db="EMBL/GenBank/DDBJ databases">
        <title>Draft genome sequence of the planktic cyanobacteria Tychonema bourrellyi isolated from alpine lentic freshwater.</title>
        <authorList>
            <person name="Tett A."/>
            <person name="Armanini F."/>
            <person name="Asnicar F."/>
            <person name="Boscaini A."/>
            <person name="Pasolli E."/>
            <person name="Zolfo M."/>
            <person name="Donati C."/>
            <person name="Salmaso N."/>
            <person name="Segata N."/>
        </authorList>
    </citation>
    <scope>NUCLEOTIDE SEQUENCE</scope>
    <source>
        <strain evidence="8">FEM_GT703</strain>
    </source>
</reference>
<proteinExistence type="inferred from homology"/>
<evidence type="ECO:0000313" key="9">
    <source>
        <dbReference type="Proteomes" id="UP000226442"/>
    </source>
</evidence>
<accession>A0A2G4EZB8</accession>
<dbReference type="AlphaFoldDB" id="A0A2G4EZB8"/>
<dbReference type="InterPro" id="IPR051325">
    <property type="entry name" value="Nudix_hydrolase_domain"/>
</dbReference>
<dbReference type="PRINTS" id="PR00502">
    <property type="entry name" value="NUDIXFAMILY"/>
</dbReference>
<dbReference type="SUPFAM" id="SSF55811">
    <property type="entry name" value="Nudix"/>
    <property type="match status" value="1"/>
</dbReference>
<dbReference type="CDD" id="cd03428">
    <property type="entry name" value="NUDIX_Ap4A_Nudt2"/>
    <property type="match status" value="1"/>
</dbReference>
<comment type="caution">
    <text evidence="8">The sequence shown here is derived from an EMBL/GenBank/DDBJ whole genome shotgun (WGS) entry which is preliminary data.</text>
</comment>
<evidence type="ECO:0000256" key="1">
    <source>
        <dbReference type="ARBA" id="ARBA00005582"/>
    </source>
</evidence>
<dbReference type="InterPro" id="IPR000086">
    <property type="entry name" value="NUDIX_hydrolase_dom"/>
</dbReference>
<evidence type="ECO:0000256" key="4">
    <source>
        <dbReference type="ARBA" id="ARBA00022801"/>
    </source>
</evidence>
<name>A0A2G4EZB8_9CYAN</name>
<dbReference type="GO" id="GO:0006754">
    <property type="term" value="P:ATP biosynthetic process"/>
    <property type="evidence" value="ECO:0007669"/>
    <property type="project" value="TreeGrafter"/>
</dbReference>
<dbReference type="PANTHER" id="PTHR21340">
    <property type="entry name" value="DIADENOSINE 5,5-P1,P4-TETRAPHOSPHATE PYROPHOSPHOHYDROLASE MUTT"/>
    <property type="match status" value="1"/>
</dbReference>
<keyword evidence="4 6" id="KW-0378">Hydrolase</keyword>
<dbReference type="EMBL" id="NXIB02000075">
    <property type="protein sequence ID" value="PHX54852.1"/>
    <property type="molecule type" value="Genomic_DNA"/>
</dbReference>
<dbReference type="OrthoDB" id="9816289at2"/>
<dbReference type="GO" id="GO:0004081">
    <property type="term" value="F:bis(5'-nucleosyl)-tetraphosphatase (asymmetrical) activity"/>
    <property type="evidence" value="ECO:0007669"/>
    <property type="project" value="TreeGrafter"/>
</dbReference>